<gene>
    <name evidence="5" type="ORF">NCTC11661_01880</name>
</gene>
<evidence type="ECO:0000313" key="5">
    <source>
        <dbReference type="EMBL" id="SUV52738.1"/>
    </source>
</evidence>
<dbReference type="GO" id="GO:0043590">
    <property type="term" value="C:bacterial nucleoid"/>
    <property type="evidence" value="ECO:0007669"/>
    <property type="project" value="TreeGrafter"/>
</dbReference>
<evidence type="ECO:0000256" key="3">
    <source>
        <dbReference type="ARBA" id="ARBA00023204"/>
    </source>
</evidence>
<dbReference type="SUPFAM" id="SSF50249">
    <property type="entry name" value="Nucleic acid-binding proteins"/>
    <property type="match status" value="1"/>
</dbReference>
<evidence type="ECO:0000313" key="6">
    <source>
        <dbReference type="Proteomes" id="UP000255515"/>
    </source>
</evidence>
<dbReference type="PANTHER" id="PTHR33991:SF1">
    <property type="entry name" value="DNA REPAIR PROTEIN RECO"/>
    <property type="match status" value="1"/>
</dbReference>
<dbReference type="Pfam" id="PF11967">
    <property type="entry name" value="RecO_N"/>
    <property type="match status" value="1"/>
</dbReference>
<dbReference type="RefSeq" id="WP_002688136.1">
    <property type="nucleotide sequence ID" value="NZ_UFTJ01000003.1"/>
</dbReference>
<keyword evidence="2" id="KW-0233">DNA recombination</keyword>
<accession>A0A380ZVD1</accession>
<dbReference type="Gene3D" id="2.40.50.140">
    <property type="entry name" value="Nucleic acid-binding proteins"/>
    <property type="match status" value="1"/>
</dbReference>
<protein>
    <submittedName>
        <fullName evidence="5">DNA repair protein RecO</fullName>
    </submittedName>
</protein>
<evidence type="ECO:0000259" key="4">
    <source>
        <dbReference type="Pfam" id="PF11967"/>
    </source>
</evidence>
<dbReference type="PANTHER" id="PTHR33991">
    <property type="entry name" value="DNA REPAIR PROTEIN RECO"/>
    <property type="match status" value="1"/>
</dbReference>
<dbReference type="GO" id="GO:0006302">
    <property type="term" value="P:double-strand break repair"/>
    <property type="evidence" value="ECO:0007669"/>
    <property type="project" value="TreeGrafter"/>
</dbReference>
<proteinExistence type="predicted"/>
<dbReference type="EMBL" id="UFTJ01000003">
    <property type="protein sequence ID" value="SUV52738.1"/>
    <property type="molecule type" value="Genomic_DNA"/>
</dbReference>
<name>A0A380ZVD1_9FLAO</name>
<dbReference type="InterPro" id="IPR012340">
    <property type="entry name" value="NA-bd_OB-fold"/>
</dbReference>
<organism evidence="5 6">
    <name type="scientific">Bergeyella zoohelcum</name>
    <dbReference type="NCBI Taxonomy" id="1015"/>
    <lineage>
        <taxon>Bacteria</taxon>
        <taxon>Pseudomonadati</taxon>
        <taxon>Bacteroidota</taxon>
        <taxon>Flavobacteriia</taxon>
        <taxon>Flavobacteriales</taxon>
        <taxon>Weeksellaceae</taxon>
        <taxon>Bergeyella</taxon>
    </lineage>
</organism>
<dbReference type="Proteomes" id="UP000255515">
    <property type="component" value="Unassembled WGS sequence"/>
</dbReference>
<dbReference type="AlphaFoldDB" id="A0A380ZVD1"/>
<dbReference type="GO" id="GO:0006310">
    <property type="term" value="P:DNA recombination"/>
    <property type="evidence" value="ECO:0007669"/>
    <property type="project" value="UniProtKB-KW"/>
</dbReference>
<dbReference type="InterPro" id="IPR003717">
    <property type="entry name" value="RecO"/>
</dbReference>
<keyword evidence="3" id="KW-0234">DNA repair</keyword>
<evidence type="ECO:0000256" key="1">
    <source>
        <dbReference type="ARBA" id="ARBA00022763"/>
    </source>
</evidence>
<evidence type="ECO:0000256" key="2">
    <source>
        <dbReference type="ARBA" id="ARBA00023172"/>
    </source>
</evidence>
<reference evidence="5 6" key="1">
    <citation type="submission" date="2018-06" db="EMBL/GenBank/DDBJ databases">
        <authorList>
            <consortium name="Pathogen Informatics"/>
            <person name="Doyle S."/>
        </authorList>
    </citation>
    <scope>NUCLEOTIDE SEQUENCE [LARGE SCALE GENOMIC DNA]</scope>
    <source>
        <strain evidence="5 6">NCTC11661</strain>
    </source>
</reference>
<keyword evidence="1" id="KW-0227">DNA damage</keyword>
<dbReference type="InterPro" id="IPR022572">
    <property type="entry name" value="DNA_rep/recomb_RecO_N"/>
</dbReference>
<sequence length="227" mass="26639">MEVFHCFVLSYIKYKDHDAILRCYTLEKGFQSFYIKGIYAPKNKKKAYLSPLNPLKITVNHSVKNHLGIIRNIEFTYPEVALPEFRMASVLFFIADFLCQVLPHETENPDLYSRIVRFYHHLHEGNYQSHLIFLVEFLENHGLAPALTEGEFLHPEMGYFRPIAEGASFSAKISGYWRAILTAEDAYTVMIPSEDRRAFLEALLYYYQYHFPNFSIPKSLEILYEMI</sequence>
<dbReference type="Pfam" id="PF02565">
    <property type="entry name" value="RecO_C"/>
    <property type="match status" value="1"/>
</dbReference>
<feature type="domain" description="DNA replication/recombination mediator RecO N-terminal" evidence="4">
    <location>
        <begin position="5"/>
        <end position="76"/>
    </location>
</feature>